<comment type="similarity">
    <text evidence="1">Belongs to the glycosyl hydrolase 16 family.</text>
</comment>
<evidence type="ECO:0000313" key="4">
    <source>
        <dbReference type="Proteomes" id="UP000824071"/>
    </source>
</evidence>
<dbReference type="Proteomes" id="UP000824071">
    <property type="component" value="Unassembled WGS sequence"/>
</dbReference>
<dbReference type="SUPFAM" id="SSF49899">
    <property type="entry name" value="Concanavalin A-like lectins/glucanases"/>
    <property type="match status" value="1"/>
</dbReference>
<dbReference type="PROSITE" id="PS51762">
    <property type="entry name" value="GH16_2"/>
    <property type="match status" value="1"/>
</dbReference>
<dbReference type="AlphaFoldDB" id="A0A9D1IFD6"/>
<feature type="domain" description="GH16" evidence="2">
    <location>
        <begin position="29"/>
        <end position="283"/>
    </location>
</feature>
<organism evidence="3 4">
    <name type="scientific">Candidatus Fimenecus excrementigallinarum</name>
    <dbReference type="NCBI Taxonomy" id="2840816"/>
    <lineage>
        <taxon>Bacteria</taxon>
        <taxon>Bacillati</taxon>
        <taxon>Bacillota</taxon>
        <taxon>Clostridia</taxon>
        <taxon>Candidatus Fimenecus</taxon>
    </lineage>
</organism>
<dbReference type="InterPro" id="IPR013320">
    <property type="entry name" value="ConA-like_dom_sf"/>
</dbReference>
<dbReference type="PANTHER" id="PTHR10963">
    <property type="entry name" value="GLYCOSYL HYDROLASE-RELATED"/>
    <property type="match status" value="1"/>
</dbReference>
<comment type="caution">
    <text evidence="3">The sequence shown here is derived from an EMBL/GenBank/DDBJ whole genome shotgun (WGS) entry which is preliminary data.</text>
</comment>
<protein>
    <submittedName>
        <fullName evidence="3">Glycoside hydrolase family 16 protein</fullName>
    </submittedName>
</protein>
<keyword evidence="3" id="KW-0378">Hydrolase</keyword>
<dbReference type="InterPro" id="IPR000757">
    <property type="entry name" value="Beta-glucanase-like"/>
</dbReference>
<dbReference type="InterPro" id="IPR050546">
    <property type="entry name" value="Glycosyl_Hydrlase_16"/>
</dbReference>
<reference evidence="3" key="2">
    <citation type="journal article" date="2021" name="PeerJ">
        <title>Extensive microbial diversity within the chicken gut microbiome revealed by metagenomics and culture.</title>
        <authorList>
            <person name="Gilroy R."/>
            <person name="Ravi A."/>
            <person name="Getino M."/>
            <person name="Pursley I."/>
            <person name="Horton D.L."/>
            <person name="Alikhan N.F."/>
            <person name="Baker D."/>
            <person name="Gharbi K."/>
            <person name="Hall N."/>
            <person name="Watson M."/>
            <person name="Adriaenssens E.M."/>
            <person name="Foster-Nyarko E."/>
            <person name="Jarju S."/>
            <person name="Secka A."/>
            <person name="Antonio M."/>
            <person name="Oren A."/>
            <person name="Chaudhuri R.R."/>
            <person name="La Ragione R."/>
            <person name="Hildebrand F."/>
            <person name="Pallen M.J."/>
        </authorList>
    </citation>
    <scope>NUCLEOTIDE SEQUENCE</scope>
    <source>
        <strain evidence="3">ChiGjej1B1-19959</strain>
    </source>
</reference>
<gene>
    <name evidence="3" type="ORF">IAC53_06930</name>
</gene>
<dbReference type="PANTHER" id="PTHR10963:SF55">
    <property type="entry name" value="GLYCOSIDE HYDROLASE FAMILY 16 PROTEIN"/>
    <property type="match status" value="1"/>
</dbReference>
<accession>A0A9D1IFD6</accession>
<proteinExistence type="inferred from homology"/>
<dbReference type="EMBL" id="DVMW01000040">
    <property type="protein sequence ID" value="HIU36317.1"/>
    <property type="molecule type" value="Genomic_DNA"/>
</dbReference>
<evidence type="ECO:0000256" key="1">
    <source>
        <dbReference type="ARBA" id="ARBA00006865"/>
    </source>
</evidence>
<dbReference type="GO" id="GO:0004553">
    <property type="term" value="F:hydrolase activity, hydrolyzing O-glycosyl compounds"/>
    <property type="evidence" value="ECO:0007669"/>
    <property type="project" value="InterPro"/>
</dbReference>
<dbReference type="Pfam" id="PF00722">
    <property type="entry name" value="Glyco_hydro_16"/>
    <property type="match status" value="1"/>
</dbReference>
<dbReference type="Gene3D" id="2.60.120.200">
    <property type="match status" value="1"/>
</dbReference>
<evidence type="ECO:0000313" key="3">
    <source>
        <dbReference type="EMBL" id="HIU36317.1"/>
    </source>
</evidence>
<evidence type="ECO:0000259" key="2">
    <source>
        <dbReference type="PROSITE" id="PS51762"/>
    </source>
</evidence>
<reference evidence="3" key="1">
    <citation type="submission" date="2020-10" db="EMBL/GenBank/DDBJ databases">
        <authorList>
            <person name="Gilroy R."/>
        </authorList>
    </citation>
    <scope>NUCLEOTIDE SEQUENCE</scope>
    <source>
        <strain evidence="3">ChiGjej1B1-19959</strain>
    </source>
</reference>
<sequence>MAQVQHKIENALMRAVYPLFVKLRRPRPAGQTKLDLSKFELVFEEDFSDPALPRWDVRRYPDGRRVTMRKGGYWSRDMAAVEDGQLHIRAVFRPDGPYGPGYYAACLDTRYTYQQTYGYFECRCKLPAAEGLWSSFWLQSDAVKAGVPPTAGMEIDVFESPLYRQKDNGIVTTNLHYNGYGPGHRFQNVGFFRVDEPYTQFHTYGVEWNAREYIFYIDGFETARSSFGGVSQGPEYMMLSVEVDGVGGYPDNGWSGNIRQNAPGALPADFVVDYVRAYQYKDKGRRA</sequence>
<dbReference type="CDD" id="cd08023">
    <property type="entry name" value="GH16_laminarinase_like"/>
    <property type="match status" value="1"/>
</dbReference>
<name>A0A9D1IFD6_9FIRM</name>
<dbReference type="GO" id="GO:0005975">
    <property type="term" value="P:carbohydrate metabolic process"/>
    <property type="evidence" value="ECO:0007669"/>
    <property type="project" value="InterPro"/>
</dbReference>